<keyword evidence="4" id="KW-0472">Membrane</keyword>
<evidence type="ECO:0000313" key="6">
    <source>
        <dbReference type="EMBL" id="SFQ50429.1"/>
    </source>
</evidence>
<evidence type="ECO:0000313" key="7">
    <source>
        <dbReference type="Proteomes" id="UP000199306"/>
    </source>
</evidence>
<feature type="transmembrane region" description="Helical" evidence="4">
    <location>
        <begin position="94"/>
        <end position="115"/>
    </location>
</feature>
<dbReference type="PANTHER" id="PTHR43280:SF29">
    <property type="entry name" value="ARAC-FAMILY TRANSCRIPTIONAL REGULATOR"/>
    <property type="match status" value="1"/>
</dbReference>
<dbReference type="AlphaFoldDB" id="A0A1I5Z1X0"/>
<feature type="domain" description="HTH araC/xylS-type" evidence="5">
    <location>
        <begin position="291"/>
        <end position="382"/>
    </location>
</feature>
<feature type="transmembrane region" description="Helical" evidence="4">
    <location>
        <begin position="210"/>
        <end position="229"/>
    </location>
</feature>
<dbReference type="PROSITE" id="PS00041">
    <property type="entry name" value="HTH_ARAC_FAMILY_1"/>
    <property type="match status" value="1"/>
</dbReference>
<feature type="transmembrane region" description="Helical" evidence="4">
    <location>
        <begin position="35"/>
        <end position="57"/>
    </location>
</feature>
<keyword evidence="3" id="KW-0804">Transcription</keyword>
<accession>A0A1I5Z1X0</accession>
<dbReference type="RefSeq" id="WP_092019825.1">
    <property type="nucleotide sequence ID" value="NZ_FOXH01000023.1"/>
</dbReference>
<dbReference type="GO" id="GO:0043565">
    <property type="term" value="F:sequence-specific DNA binding"/>
    <property type="evidence" value="ECO:0007669"/>
    <property type="project" value="InterPro"/>
</dbReference>
<dbReference type="Gene3D" id="1.10.10.60">
    <property type="entry name" value="Homeodomain-like"/>
    <property type="match status" value="2"/>
</dbReference>
<evidence type="ECO:0000259" key="5">
    <source>
        <dbReference type="PROSITE" id="PS01124"/>
    </source>
</evidence>
<sequence>MEILSIINFTAAIQGIFLAFLLFSHQTDAKENRILSLLVLVMSFALLGAVLGLSGYYKVFPHLIRVADPMVLLFGPLLYFYVHFITKGSLPEKSIFHFIPFFLYTICLIPFYTLGGQEKIAFGEQILLNKKQNQFVLTVQTIRIVHISIYVFLSLKLVRRFQNWLKNNFSDIDKISLDKAAFLLNLYLTLMIFIFIIYGLSFFIPLDFVLTNNVMGLSLSAVIYALAYTSWGKRVVVNMPEQIAENPVITDPEPLLSNEKGRRNTYHVSEEQAAILVEKLEKLLFSDKIFIQSDLSLSQLSEQLNTPAYQVSEIINRHYQESFFDLINRCRIEEIKLRLNDERFNRFSILGIAMDCGFNSKSSFNTAFRKFTGTTPSDFRNK</sequence>
<keyword evidence="1" id="KW-0805">Transcription regulation</keyword>
<dbReference type="SMART" id="SM00342">
    <property type="entry name" value="HTH_ARAC"/>
    <property type="match status" value="1"/>
</dbReference>
<keyword evidence="2 6" id="KW-0238">DNA-binding</keyword>
<keyword evidence="4" id="KW-0812">Transmembrane</keyword>
<dbReference type="InterPro" id="IPR020449">
    <property type="entry name" value="Tscrpt_reg_AraC-type_HTH"/>
</dbReference>
<feature type="transmembrane region" description="Helical" evidence="4">
    <location>
        <begin position="180"/>
        <end position="204"/>
    </location>
</feature>
<keyword evidence="4" id="KW-1133">Transmembrane helix</keyword>
<evidence type="ECO:0000256" key="3">
    <source>
        <dbReference type="ARBA" id="ARBA00023163"/>
    </source>
</evidence>
<dbReference type="OrthoDB" id="5492415at2"/>
<protein>
    <submittedName>
        <fullName evidence="6">AraC-type DNA-binding protein</fullName>
    </submittedName>
</protein>
<dbReference type="GO" id="GO:0003700">
    <property type="term" value="F:DNA-binding transcription factor activity"/>
    <property type="evidence" value="ECO:0007669"/>
    <property type="project" value="InterPro"/>
</dbReference>
<feature type="transmembrane region" description="Helical" evidence="4">
    <location>
        <begin position="6"/>
        <end position="23"/>
    </location>
</feature>
<evidence type="ECO:0000256" key="2">
    <source>
        <dbReference type="ARBA" id="ARBA00023125"/>
    </source>
</evidence>
<dbReference type="PROSITE" id="PS01124">
    <property type="entry name" value="HTH_ARAC_FAMILY_2"/>
    <property type="match status" value="1"/>
</dbReference>
<proteinExistence type="predicted"/>
<gene>
    <name evidence="6" type="ORF">SAMN04515674_12361</name>
</gene>
<dbReference type="Pfam" id="PF12833">
    <property type="entry name" value="HTH_18"/>
    <property type="match status" value="1"/>
</dbReference>
<name>A0A1I5Z1X0_9BACT</name>
<evidence type="ECO:0000256" key="1">
    <source>
        <dbReference type="ARBA" id="ARBA00023015"/>
    </source>
</evidence>
<dbReference type="SUPFAM" id="SSF46689">
    <property type="entry name" value="Homeodomain-like"/>
    <property type="match status" value="1"/>
</dbReference>
<dbReference type="Proteomes" id="UP000199306">
    <property type="component" value="Unassembled WGS sequence"/>
</dbReference>
<dbReference type="STRING" id="1079859.SAMN04515674_12361"/>
<reference evidence="6 7" key="1">
    <citation type="submission" date="2016-10" db="EMBL/GenBank/DDBJ databases">
        <authorList>
            <person name="de Groot N.N."/>
        </authorList>
    </citation>
    <scope>NUCLEOTIDE SEQUENCE [LARGE SCALE GENOMIC DNA]</scope>
    <source>
        <strain evidence="7">E92,LMG 26720,CCM 7988</strain>
    </source>
</reference>
<organism evidence="6 7">
    <name type="scientific">Pseudarcicella hirudinis</name>
    <dbReference type="NCBI Taxonomy" id="1079859"/>
    <lineage>
        <taxon>Bacteria</taxon>
        <taxon>Pseudomonadati</taxon>
        <taxon>Bacteroidota</taxon>
        <taxon>Cytophagia</taxon>
        <taxon>Cytophagales</taxon>
        <taxon>Flectobacillaceae</taxon>
        <taxon>Pseudarcicella</taxon>
    </lineage>
</organism>
<dbReference type="PANTHER" id="PTHR43280">
    <property type="entry name" value="ARAC-FAMILY TRANSCRIPTIONAL REGULATOR"/>
    <property type="match status" value="1"/>
</dbReference>
<dbReference type="InterPro" id="IPR018062">
    <property type="entry name" value="HTH_AraC-typ_CS"/>
</dbReference>
<dbReference type="InterPro" id="IPR018060">
    <property type="entry name" value="HTH_AraC"/>
</dbReference>
<evidence type="ECO:0000256" key="4">
    <source>
        <dbReference type="SAM" id="Phobius"/>
    </source>
</evidence>
<feature type="transmembrane region" description="Helical" evidence="4">
    <location>
        <begin position="135"/>
        <end position="159"/>
    </location>
</feature>
<dbReference type="PRINTS" id="PR00032">
    <property type="entry name" value="HTHARAC"/>
</dbReference>
<feature type="transmembrane region" description="Helical" evidence="4">
    <location>
        <begin position="63"/>
        <end position="82"/>
    </location>
</feature>
<dbReference type="InterPro" id="IPR009057">
    <property type="entry name" value="Homeodomain-like_sf"/>
</dbReference>
<keyword evidence="7" id="KW-1185">Reference proteome</keyword>
<dbReference type="EMBL" id="FOXH01000023">
    <property type="protein sequence ID" value="SFQ50429.1"/>
    <property type="molecule type" value="Genomic_DNA"/>
</dbReference>